<evidence type="ECO:0000259" key="1">
    <source>
        <dbReference type="Pfam" id="PF13648"/>
    </source>
</evidence>
<keyword evidence="3" id="KW-1185">Reference proteome</keyword>
<dbReference type="Proteomes" id="UP001062165">
    <property type="component" value="Chromosome"/>
</dbReference>
<sequence length="188" mass="21468">MKHFLQTALVAFSFIFIASCSSDDPEPPHIVGAWTLEALNGINFPDAYSAWEEVGYTTAGYDLEINNDGTFVERIKRTGQSSLVLPGTWEFEEDGEDLVLTFDDEDYDPETYKVTKNELDVLWFTTEYSDVFISNANLQKLIDDYGSIDDGYDYLNSLDADDANDLAILQEYYQYVTFDLQYSLIRSE</sequence>
<dbReference type="EMBL" id="CP106735">
    <property type="protein sequence ID" value="UXX78791.1"/>
    <property type="molecule type" value="Genomic_DNA"/>
</dbReference>
<gene>
    <name evidence="2" type="ORF">N7E81_15640</name>
</gene>
<feature type="domain" description="Lipocalin-like" evidence="1">
    <location>
        <begin position="30"/>
        <end position="119"/>
    </location>
</feature>
<evidence type="ECO:0000313" key="3">
    <source>
        <dbReference type="Proteomes" id="UP001062165"/>
    </source>
</evidence>
<dbReference type="PROSITE" id="PS51257">
    <property type="entry name" value="PROKAR_LIPOPROTEIN"/>
    <property type="match status" value="1"/>
</dbReference>
<organism evidence="2 3">
    <name type="scientific">Reichenbachiella carrageenanivorans</name>
    <dbReference type="NCBI Taxonomy" id="2979869"/>
    <lineage>
        <taxon>Bacteria</taxon>
        <taxon>Pseudomonadati</taxon>
        <taxon>Bacteroidota</taxon>
        <taxon>Cytophagia</taxon>
        <taxon>Cytophagales</taxon>
        <taxon>Reichenbachiellaceae</taxon>
        <taxon>Reichenbachiella</taxon>
    </lineage>
</organism>
<dbReference type="RefSeq" id="WP_263050535.1">
    <property type="nucleotide sequence ID" value="NZ_CP106735.1"/>
</dbReference>
<reference evidence="2" key="1">
    <citation type="submission" date="2022-10" db="EMBL/GenBank/DDBJ databases">
        <title>Comparative genomics and taxonomic characterization of three novel marine species of genus Reichenbachiella exhibiting antioxidant and polysaccharide degradation activities.</title>
        <authorList>
            <person name="Muhammad N."/>
            <person name="Lee Y.-J."/>
            <person name="Ko J."/>
            <person name="Kim S.-G."/>
        </authorList>
    </citation>
    <scope>NUCLEOTIDE SEQUENCE</scope>
    <source>
        <strain evidence="2">Wsw4-B4</strain>
    </source>
</reference>
<accession>A0ABY6CXZ0</accession>
<name>A0ABY6CXZ0_9BACT</name>
<protein>
    <recommendedName>
        <fullName evidence="1">Lipocalin-like domain-containing protein</fullName>
    </recommendedName>
</protein>
<evidence type="ECO:0000313" key="2">
    <source>
        <dbReference type="EMBL" id="UXX78791.1"/>
    </source>
</evidence>
<dbReference type="Pfam" id="PF13648">
    <property type="entry name" value="Lipocalin_4"/>
    <property type="match status" value="1"/>
</dbReference>
<proteinExistence type="predicted"/>
<dbReference type="InterPro" id="IPR024311">
    <property type="entry name" value="Lipocalin-like"/>
</dbReference>